<gene>
    <name evidence="7" type="ORF">FCL40_05185</name>
</gene>
<feature type="transmembrane region" description="Helical" evidence="6">
    <location>
        <begin position="87"/>
        <end position="111"/>
    </location>
</feature>
<protein>
    <submittedName>
        <fullName evidence="7">CidA/LrgA family protein</fullName>
    </submittedName>
</protein>
<dbReference type="RefSeq" id="WP_136852016.1">
    <property type="nucleotide sequence ID" value="NZ_SWCI01000002.1"/>
</dbReference>
<organism evidence="7 8">
    <name type="scientific">Ferrimonas sediminicola</name>
    <dbReference type="NCBI Taxonomy" id="2569538"/>
    <lineage>
        <taxon>Bacteria</taxon>
        <taxon>Pseudomonadati</taxon>
        <taxon>Pseudomonadota</taxon>
        <taxon>Gammaproteobacteria</taxon>
        <taxon>Alteromonadales</taxon>
        <taxon>Ferrimonadaceae</taxon>
        <taxon>Ferrimonas</taxon>
    </lineage>
</organism>
<comment type="caution">
    <text evidence="7">The sequence shown here is derived from an EMBL/GenBank/DDBJ whole genome shotgun (WGS) entry which is preliminary data.</text>
</comment>
<evidence type="ECO:0000256" key="5">
    <source>
        <dbReference type="ARBA" id="ARBA00023136"/>
    </source>
</evidence>
<keyword evidence="4 6" id="KW-1133">Transmembrane helix</keyword>
<evidence type="ECO:0000313" key="8">
    <source>
        <dbReference type="Proteomes" id="UP000305674"/>
    </source>
</evidence>
<evidence type="ECO:0000256" key="3">
    <source>
        <dbReference type="ARBA" id="ARBA00022692"/>
    </source>
</evidence>
<evidence type="ECO:0000256" key="2">
    <source>
        <dbReference type="ARBA" id="ARBA00022475"/>
    </source>
</evidence>
<proteinExistence type="predicted"/>
<dbReference type="InterPro" id="IPR005538">
    <property type="entry name" value="LrgA/CidA"/>
</dbReference>
<dbReference type="EMBL" id="SWCI01000002">
    <property type="protein sequence ID" value="TKB50545.1"/>
    <property type="molecule type" value="Genomic_DNA"/>
</dbReference>
<evidence type="ECO:0000256" key="1">
    <source>
        <dbReference type="ARBA" id="ARBA00004651"/>
    </source>
</evidence>
<dbReference type="PANTHER" id="PTHR33931">
    <property type="entry name" value="HOLIN-LIKE PROTEIN CIDA-RELATED"/>
    <property type="match status" value="1"/>
</dbReference>
<dbReference type="GO" id="GO:0005886">
    <property type="term" value="C:plasma membrane"/>
    <property type="evidence" value="ECO:0007669"/>
    <property type="project" value="UniProtKB-SubCell"/>
</dbReference>
<keyword evidence="2" id="KW-1003">Cell membrane</keyword>
<keyword evidence="3 6" id="KW-0812">Transmembrane</keyword>
<sequence length="118" mass="12410">MSVVNGFSLILVYQLAGEVSVRLLGLPLPGPLMGMLMLFCTLVANRRLARGLEGVSATLLGHLSLLFVPAGVGVITHVPTLQQQGMAIVAAMVVSTLLTLAVSALLMKWLLGSTVDER</sequence>
<dbReference type="OrthoDB" id="385012at2"/>
<dbReference type="AlphaFoldDB" id="A0A4U1BH22"/>
<keyword evidence="8" id="KW-1185">Reference proteome</keyword>
<dbReference type="Pfam" id="PF03788">
    <property type="entry name" value="LrgA"/>
    <property type="match status" value="1"/>
</dbReference>
<evidence type="ECO:0000256" key="4">
    <source>
        <dbReference type="ARBA" id="ARBA00022989"/>
    </source>
</evidence>
<dbReference type="PANTHER" id="PTHR33931:SF2">
    <property type="entry name" value="HOLIN-LIKE PROTEIN CIDA"/>
    <property type="match status" value="1"/>
</dbReference>
<feature type="transmembrane region" description="Helical" evidence="6">
    <location>
        <begin position="55"/>
        <end position="75"/>
    </location>
</feature>
<evidence type="ECO:0000256" key="6">
    <source>
        <dbReference type="SAM" id="Phobius"/>
    </source>
</evidence>
<comment type="subcellular location">
    <subcellularLocation>
        <location evidence="1">Cell membrane</location>
        <topology evidence="1">Multi-pass membrane protein</topology>
    </subcellularLocation>
</comment>
<evidence type="ECO:0000313" key="7">
    <source>
        <dbReference type="EMBL" id="TKB50545.1"/>
    </source>
</evidence>
<accession>A0A4U1BH22</accession>
<dbReference type="Proteomes" id="UP000305674">
    <property type="component" value="Unassembled WGS sequence"/>
</dbReference>
<reference evidence="7 8" key="1">
    <citation type="submission" date="2019-04" db="EMBL/GenBank/DDBJ databases">
        <authorList>
            <person name="Hwang J.C."/>
        </authorList>
    </citation>
    <scope>NUCLEOTIDE SEQUENCE [LARGE SCALE GENOMIC DNA]</scope>
    <source>
        <strain evidence="7 8">IMCC35001</strain>
    </source>
</reference>
<feature type="transmembrane region" description="Helical" evidence="6">
    <location>
        <begin position="20"/>
        <end position="43"/>
    </location>
</feature>
<name>A0A4U1BH22_9GAMM</name>
<keyword evidence="5 6" id="KW-0472">Membrane</keyword>